<proteinExistence type="predicted"/>
<gene>
    <name evidence="2" type="ORF">JJE72_04335</name>
</gene>
<evidence type="ECO:0000256" key="1">
    <source>
        <dbReference type="SAM" id="Phobius"/>
    </source>
</evidence>
<sequence>METTPGAEPVPARKEPAGGARRLRLYARPVLIGGIVLAVVGAVLLLVVTGLDAFNATVYSVGGKSISDATAEAQSLRDQFQGARAIGLAVLIVGAVAIVGSAIALYATRSLVAEDDGDDLGYDELAGE</sequence>
<comment type="caution">
    <text evidence="2">The sequence shown here is derived from an EMBL/GenBank/DDBJ whole genome shotgun (WGS) entry which is preliminary data.</text>
</comment>
<keyword evidence="1" id="KW-0812">Transmembrane</keyword>
<dbReference type="RefSeq" id="WP_189693136.1">
    <property type="nucleotide sequence ID" value="NZ_BNCM01000004.1"/>
</dbReference>
<dbReference type="EMBL" id="JAERRC010000012">
    <property type="protein sequence ID" value="MBL0704735.1"/>
    <property type="molecule type" value="Genomic_DNA"/>
</dbReference>
<keyword evidence="1" id="KW-0472">Membrane</keyword>
<dbReference type="Proteomes" id="UP000639051">
    <property type="component" value="Unassembled WGS sequence"/>
</dbReference>
<organism evidence="2 3">
    <name type="scientific">Sinomonas cellulolyticus</name>
    <dbReference type="NCBI Taxonomy" id="2801916"/>
    <lineage>
        <taxon>Bacteria</taxon>
        <taxon>Bacillati</taxon>
        <taxon>Actinomycetota</taxon>
        <taxon>Actinomycetes</taxon>
        <taxon>Micrococcales</taxon>
        <taxon>Micrococcaceae</taxon>
        <taxon>Sinomonas</taxon>
    </lineage>
</organism>
<accession>A0ABS1JZG0</accession>
<evidence type="ECO:0008006" key="4">
    <source>
        <dbReference type="Google" id="ProtNLM"/>
    </source>
</evidence>
<reference evidence="2 3" key="1">
    <citation type="submission" date="2021-01" db="EMBL/GenBank/DDBJ databases">
        <title>Genome public.</title>
        <authorList>
            <person name="Liu C."/>
            <person name="Sun Q."/>
        </authorList>
    </citation>
    <scope>NUCLEOTIDE SEQUENCE [LARGE SCALE GENOMIC DNA]</scope>
    <source>
        <strain evidence="2 3">JC656</strain>
    </source>
</reference>
<feature type="transmembrane region" description="Helical" evidence="1">
    <location>
        <begin position="85"/>
        <end position="107"/>
    </location>
</feature>
<feature type="transmembrane region" description="Helical" evidence="1">
    <location>
        <begin position="30"/>
        <end position="51"/>
    </location>
</feature>
<evidence type="ECO:0000313" key="2">
    <source>
        <dbReference type="EMBL" id="MBL0704735.1"/>
    </source>
</evidence>
<keyword evidence="1" id="KW-1133">Transmembrane helix</keyword>
<name>A0ABS1JZG0_9MICC</name>
<keyword evidence="3" id="KW-1185">Reference proteome</keyword>
<evidence type="ECO:0000313" key="3">
    <source>
        <dbReference type="Proteomes" id="UP000639051"/>
    </source>
</evidence>
<protein>
    <recommendedName>
        <fullName evidence="4">Dinucleotide-utilizing enzyme</fullName>
    </recommendedName>
</protein>